<organism evidence="2 3">
    <name type="scientific">Pleurodeles waltl</name>
    <name type="common">Iberian ribbed newt</name>
    <dbReference type="NCBI Taxonomy" id="8319"/>
    <lineage>
        <taxon>Eukaryota</taxon>
        <taxon>Metazoa</taxon>
        <taxon>Chordata</taxon>
        <taxon>Craniata</taxon>
        <taxon>Vertebrata</taxon>
        <taxon>Euteleostomi</taxon>
        <taxon>Amphibia</taxon>
        <taxon>Batrachia</taxon>
        <taxon>Caudata</taxon>
        <taxon>Salamandroidea</taxon>
        <taxon>Salamandridae</taxon>
        <taxon>Pleurodelinae</taxon>
        <taxon>Pleurodeles</taxon>
    </lineage>
</organism>
<accession>A0AAV7RNP8</accession>
<evidence type="ECO:0000256" key="1">
    <source>
        <dbReference type="SAM" id="MobiDB-lite"/>
    </source>
</evidence>
<dbReference type="EMBL" id="JANPWB010000009">
    <property type="protein sequence ID" value="KAJ1153630.1"/>
    <property type="molecule type" value="Genomic_DNA"/>
</dbReference>
<sequence>MPCALSQWPERPHNLTVSLLQGVLSPLLSDARSPPGSGDYKPALQSGRVTPPDSLPPELVRSSLQAR</sequence>
<keyword evidence="3" id="KW-1185">Reference proteome</keyword>
<reference evidence="2" key="1">
    <citation type="journal article" date="2022" name="bioRxiv">
        <title>Sequencing and chromosome-scale assembly of the giantPleurodeles waltlgenome.</title>
        <authorList>
            <person name="Brown T."/>
            <person name="Elewa A."/>
            <person name="Iarovenko S."/>
            <person name="Subramanian E."/>
            <person name="Araus A.J."/>
            <person name="Petzold A."/>
            <person name="Susuki M."/>
            <person name="Suzuki K.-i.T."/>
            <person name="Hayashi T."/>
            <person name="Toyoda A."/>
            <person name="Oliveira C."/>
            <person name="Osipova E."/>
            <person name="Leigh N.D."/>
            <person name="Simon A."/>
            <person name="Yun M.H."/>
        </authorList>
    </citation>
    <scope>NUCLEOTIDE SEQUENCE</scope>
    <source>
        <strain evidence="2">20211129_DDA</strain>
        <tissue evidence="2">Liver</tissue>
    </source>
</reference>
<feature type="region of interest" description="Disordered" evidence="1">
    <location>
        <begin position="27"/>
        <end position="67"/>
    </location>
</feature>
<dbReference type="Proteomes" id="UP001066276">
    <property type="component" value="Chromosome 5"/>
</dbReference>
<gene>
    <name evidence="2" type="ORF">NDU88_006389</name>
</gene>
<comment type="caution">
    <text evidence="2">The sequence shown here is derived from an EMBL/GenBank/DDBJ whole genome shotgun (WGS) entry which is preliminary data.</text>
</comment>
<evidence type="ECO:0000313" key="3">
    <source>
        <dbReference type="Proteomes" id="UP001066276"/>
    </source>
</evidence>
<evidence type="ECO:0000313" key="2">
    <source>
        <dbReference type="EMBL" id="KAJ1153630.1"/>
    </source>
</evidence>
<proteinExistence type="predicted"/>
<name>A0AAV7RNP8_PLEWA</name>
<dbReference type="AlphaFoldDB" id="A0AAV7RNP8"/>
<protein>
    <submittedName>
        <fullName evidence="2">Uncharacterized protein</fullName>
    </submittedName>
</protein>